<keyword evidence="3 8" id="KW-0349">Heme</keyword>
<dbReference type="SUPFAM" id="SSF46458">
    <property type="entry name" value="Globin-like"/>
    <property type="match status" value="1"/>
</dbReference>
<evidence type="ECO:0000256" key="1">
    <source>
        <dbReference type="ARBA" id="ARBA00001971"/>
    </source>
</evidence>
<dbReference type="InterPro" id="IPR002110">
    <property type="entry name" value="Ankyrin_rpt"/>
</dbReference>
<dbReference type="OrthoDB" id="9798157at2"/>
<evidence type="ECO:0000256" key="3">
    <source>
        <dbReference type="ARBA" id="ARBA00022617"/>
    </source>
</evidence>
<evidence type="ECO:0000256" key="4">
    <source>
        <dbReference type="ARBA" id="ARBA00022723"/>
    </source>
</evidence>
<dbReference type="GO" id="GO:0020037">
    <property type="term" value="F:heme binding"/>
    <property type="evidence" value="ECO:0007669"/>
    <property type="project" value="InterPro"/>
</dbReference>
<dbReference type="PROSITE" id="PS01213">
    <property type="entry name" value="GLOBIN_FAM_2"/>
    <property type="match status" value="1"/>
</dbReference>
<dbReference type="GO" id="GO:0019825">
    <property type="term" value="F:oxygen binding"/>
    <property type="evidence" value="ECO:0007669"/>
    <property type="project" value="InterPro"/>
</dbReference>
<evidence type="ECO:0000256" key="5">
    <source>
        <dbReference type="ARBA" id="ARBA00022737"/>
    </source>
</evidence>
<gene>
    <name evidence="11" type="ORF">SAMN04489717_1440</name>
</gene>
<dbReference type="InterPro" id="IPR019795">
    <property type="entry name" value="Globin_bac-like_CS"/>
</dbReference>
<dbReference type="PROSITE" id="PS50088">
    <property type="entry name" value="ANK_REPEAT"/>
    <property type="match status" value="1"/>
</dbReference>
<evidence type="ECO:0000256" key="9">
    <source>
        <dbReference type="PROSITE-ProRule" id="PRU00023"/>
    </source>
</evidence>
<keyword evidence="4 8" id="KW-0479">Metal-binding</keyword>
<name>A0A1H1P1Z2_9ACTN</name>
<dbReference type="InterPro" id="IPR001486">
    <property type="entry name" value="Hemoglobin_trunc"/>
</dbReference>
<dbReference type="GO" id="GO:0046872">
    <property type="term" value="F:metal ion binding"/>
    <property type="evidence" value="ECO:0007669"/>
    <property type="project" value="UniProtKB-KW"/>
</dbReference>
<dbReference type="PANTHER" id="PTHR24189:SF50">
    <property type="entry name" value="ANKYRIN REPEAT AND SOCS BOX PROTEIN 2"/>
    <property type="match status" value="1"/>
</dbReference>
<evidence type="ECO:0000313" key="11">
    <source>
        <dbReference type="EMBL" id="SDS04629.1"/>
    </source>
</evidence>
<evidence type="ECO:0000256" key="2">
    <source>
        <dbReference type="ARBA" id="ARBA00022448"/>
    </source>
</evidence>
<dbReference type="InterPro" id="IPR012292">
    <property type="entry name" value="Globin/Proto"/>
</dbReference>
<keyword evidence="5" id="KW-0677">Repeat</keyword>
<accession>A0A1H1P1Z2</accession>
<dbReference type="PROSITE" id="PS50297">
    <property type="entry name" value="ANK_REP_REGION"/>
    <property type="match status" value="1"/>
</dbReference>
<organism evidence="11 12">
    <name type="scientific">Actinopolymorpha singaporensis</name>
    <dbReference type="NCBI Taxonomy" id="117157"/>
    <lineage>
        <taxon>Bacteria</taxon>
        <taxon>Bacillati</taxon>
        <taxon>Actinomycetota</taxon>
        <taxon>Actinomycetes</taxon>
        <taxon>Propionibacteriales</taxon>
        <taxon>Actinopolymorphaceae</taxon>
        <taxon>Actinopolymorpha</taxon>
    </lineage>
</organism>
<feature type="binding site" description="distal binding residue" evidence="8">
    <location>
        <position position="108"/>
    </location>
    <ligand>
        <name>heme</name>
        <dbReference type="ChEBI" id="CHEBI:30413"/>
    </ligand>
    <ligandPart>
        <name>Fe</name>
        <dbReference type="ChEBI" id="CHEBI:18248"/>
    </ligandPart>
</feature>
<protein>
    <submittedName>
        <fullName evidence="11">Truncated hemoglobin YjbI</fullName>
    </submittedName>
</protein>
<keyword evidence="2" id="KW-0813">Transport</keyword>
<dbReference type="EMBL" id="LT629732">
    <property type="protein sequence ID" value="SDS04629.1"/>
    <property type="molecule type" value="Genomic_DNA"/>
</dbReference>
<sequence>MPGRQTTRADRRGKAAATPPASLAHRVLLEHSAGFRPFRGDGMFERIGGQPTVDRLVDALYDGFEHDDVLRPLFPRDLADGRTMQKVFFAEWLGGPHRYSERAYGSLHHRHASVPVTRAVAGRWLRHFRQALNDTIVSEDDRRRIFDQARSLALALVNRSSPVADARQRQVALHGLGGRIVKRATDLARRGDVGGVEVTLAEEPDLLLPTYAGAIMQEAALAGRADVVRSLLRHGVGADVPFRLPVGLVGRAYERVVFATPLCAARLKRRSAVESLLLDAGAREDVFTAAFLGDLPSLTRMLAADPDLAQAPDPAVDVLDITPVDHAVANGQVEALRLLVDRDADVLVGCVRALRGAAEHGSVPMVELLLERGVDATRIGVGRWVLHPELAPLLAGRGASIDSSGAWIGASCTGNQGRKDDPDYVRALLRYGARVDDRRTGDGGRTSGVEALNATALHYAAKAGFLRTIEVLLEHGADPGAVDSRGRTPLDWLEAAARSVPRAAVRELLTGQRSMKIGLE</sequence>
<dbReference type="Gene3D" id="1.25.40.20">
    <property type="entry name" value="Ankyrin repeat-containing domain"/>
    <property type="match status" value="2"/>
</dbReference>
<dbReference type="Pfam" id="PF12796">
    <property type="entry name" value="Ank_2"/>
    <property type="match status" value="1"/>
</dbReference>
<evidence type="ECO:0000256" key="8">
    <source>
        <dbReference type="PIRSR" id="PIRSR601486-1"/>
    </source>
</evidence>
<dbReference type="InterPro" id="IPR036770">
    <property type="entry name" value="Ankyrin_rpt-contain_sf"/>
</dbReference>
<dbReference type="Pfam" id="PF01152">
    <property type="entry name" value="Bac_globin"/>
    <property type="match status" value="1"/>
</dbReference>
<keyword evidence="6 8" id="KW-0408">Iron</keyword>
<dbReference type="STRING" id="117157.SAMN04489717_1440"/>
<dbReference type="PANTHER" id="PTHR24189">
    <property type="entry name" value="MYOTROPHIN"/>
    <property type="match status" value="1"/>
</dbReference>
<feature type="region of interest" description="Disordered" evidence="10">
    <location>
        <begin position="1"/>
        <end position="21"/>
    </location>
</feature>
<proteinExistence type="predicted"/>
<evidence type="ECO:0000256" key="7">
    <source>
        <dbReference type="ARBA" id="ARBA00023043"/>
    </source>
</evidence>
<dbReference type="InterPro" id="IPR009050">
    <property type="entry name" value="Globin-like_sf"/>
</dbReference>
<comment type="cofactor">
    <cofactor evidence="1">
        <name>heme</name>
        <dbReference type="ChEBI" id="CHEBI:30413"/>
    </cofactor>
</comment>
<dbReference type="Proteomes" id="UP000198983">
    <property type="component" value="Chromosome I"/>
</dbReference>
<dbReference type="GO" id="GO:0015671">
    <property type="term" value="P:oxygen transport"/>
    <property type="evidence" value="ECO:0007669"/>
    <property type="project" value="InterPro"/>
</dbReference>
<keyword evidence="7 9" id="KW-0040">ANK repeat</keyword>
<evidence type="ECO:0000256" key="6">
    <source>
        <dbReference type="ARBA" id="ARBA00023004"/>
    </source>
</evidence>
<dbReference type="Gene3D" id="1.10.490.10">
    <property type="entry name" value="Globins"/>
    <property type="match status" value="1"/>
</dbReference>
<feature type="repeat" description="ANK" evidence="9">
    <location>
        <begin position="452"/>
        <end position="484"/>
    </location>
</feature>
<dbReference type="SMART" id="SM00248">
    <property type="entry name" value="ANK"/>
    <property type="match status" value="5"/>
</dbReference>
<reference evidence="11 12" key="1">
    <citation type="submission" date="2016-10" db="EMBL/GenBank/DDBJ databases">
        <authorList>
            <person name="de Groot N.N."/>
        </authorList>
    </citation>
    <scope>NUCLEOTIDE SEQUENCE [LARGE SCALE GENOMIC DNA]</scope>
    <source>
        <strain evidence="11 12">DSM 22024</strain>
    </source>
</reference>
<evidence type="ECO:0000256" key="10">
    <source>
        <dbReference type="SAM" id="MobiDB-lite"/>
    </source>
</evidence>
<dbReference type="AlphaFoldDB" id="A0A1H1P1Z2"/>
<evidence type="ECO:0000313" key="12">
    <source>
        <dbReference type="Proteomes" id="UP000198983"/>
    </source>
</evidence>
<dbReference type="InterPro" id="IPR050745">
    <property type="entry name" value="Multifunctional_regulatory"/>
</dbReference>
<dbReference type="SUPFAM" id="SSF48403">
    <property type="entry name" value="Ankyrin repeat"/>
    <property type="match status" value="1"/>
</dbReference>
<keyword evidence="12" id="KW-1185">Reference proteome</keyword>